<accession>A0AAE3MHA8</accession>
<feature type="domain" description="Carboxylesterase type B" evidence="4">
    <location>
        <begin position="28"/>
        <end position="504"/>
    </location>
</feature>
<dbReference type="PROSITE" id="PS00122">
    <property type="entry name" value="CARBOXYLESTERASE_B_1"/>
    <property type="match status" value="1"/>
</dbReference>
<evidence type="ECO:0000256" key="2">
    <source>
        <dbReference type="ARBA" id="ARBA00022801"/>
    </source>
</evidence>
<evidence type="ECO:0000256" key="1">
    <source>
        <dbReference type="ARBA" id="ARBA00005964"/>
    </source>
</evidence>
<dbReference type="PANTHER" id="PTHR43918">
    <property type="entry name" value="ACETYLCHOLINESTERASE"/>
    <property type="match status" value="1"/>
</dbReference>
<dbReference type="Pfam" id="PF00135">
    <property type="entry name" value="COesterase"/>
    <property type="match status" value="1"/>
</dbReference>
<keyword evidence="2 3" id="KW-0378">Hydrolase</keyword>
<name>A0AAE3MHA8_9BACT</name>
<dbReference type="EC" id="3.1.1.-" evidence="3"/>
<feature type="signal peptide" evidence="3">
    <location>
        <begin position="1"/>
        <end position="18"/>
    </location>
</feature>
<feature type="chain" id="PRO_5041779737" description="Carboxylic ester hydrolase" evidence="3">
    <location>
        <begin position="19"/>
        <end position="531"/>
    </location>
</feature>
<dbReference type="InterPro" id="IPR002018">
    <property type="entry name" value="CarbesteraseB"/>
</dbReference>
<dbReference type="RefSeq" id="WP_301201069.1">
    <property type="nucleotide sequence ID" value="NZ_JAPDPI010000036.1"/>
</dbReference>
<dbReference type="PROSITE" id="PS51257">
    <property type="entry name" value="PROKAR_LIPOPROTEIN"/>
    <property type="match status" value="1"/>
</dbReference>
<keyword evidence="6" id="KW-1185">Reference proteome</keyword>
<protein>
    <recommendedName>
        <fullName evidence="3">Carboxylic ester hydrolase</fullName>
        <ecNumber evidence="3">3.1.1.-</ecNumber>
    </recommendedName>
</protein>
<dbReference type="AlphaFoldDB" id="A0AAE3MHA8"/>
<dbReference type="Proteomes" id="UP001207408">
    <property type="component" value="Unassembled WGS sequence"/>
</dbReference>
<comment type="similarity">
    <text evidence="1 3">Belongs to the type-B carboxylesterase/lipase family.</text>
</comment>
<evidence type="ECO:0000313" key="5">
    <source>
        <dbReference type="EMBL" id="MCW3807047.1"/>
    </source>
</evidence>
<reference evidence="5" key="1">
    <citation type="submission" date="2022-10" db="EMBL/GenBank/DDBJ databases">
        <authorList>
            <person name="Yu W.X."/>
        </authorList>
    </citation>
    <scope>NUCLEOTIDE SEQUENCE</scope>
    <source>
        <strain evidence="5">D04</strain>
    </source>
</reference>
<keyword evidence="3" id="KW-0732">Signal</keyword>
<sequence length="531" mass="59661">MKYTVLALLLIASLVSCKQEEDPFAHDIQTAKVTGGIVKGKTRRGVTVFKGIPYAAPPVGDLRWKAPQPVIPWQDTLVAEKFGPAPVQEKTIATKYFQNATMSEDCLYLNVWSGAKEPQEKLPVMVWIHGGGFVGGATSIPAYFGTPFAKRGIVYVSFGYRVGAMGFLAHPELSKESGKGSGCYGIQDQIAGLEWVKENISKFGGDPNNVTIFGESAGGFSVSMLSAIPEAKGLFHRMICQSGAYMSPLMYDNEAGLLNISLEKAEKFGEELMAKFDAYKLDDIRSISAESIQDSMPDFYSFSTWPTADGGTIRGDSYELYKQGKFNDVPMMIGFNSDEGNFFLRPHERVSAEDFNDFVNNRYEIASEKILEAYPHSTEDETFKSQKDLLRDAYFGWPTWASANLHSQKSKYGTYVYYFDYNNNPELYPDGCDHGAEVPFVLQFPMGINMGKLTDTDKLMMDQISTYWINFAKNGNPNGEGLQNWPTYDSDNQKVLLIHENSKEITFPHIEKMKAYDEYFSWRREQNKSRK</sequence>
<dbReference type="SUPFAM" id="SSF53474">
    <property type="entry name" value="alpha/beta-Hydrolases"/>
    <property type="match status" value="1"/>
</dbReference>
<dbReference type="PANTHER" id="PTHR43918:SF4">
    <property type="entry name" value="CARBOXYLIC ESTER HYDROLASE"/>
    <property type="match status" value="1"/>
</dbReference>
<dbReference type="EMBL" id="JAPDPI010000036">
    <property type="protein sequence ID" value="MCW3807047.1"/>
    <property type="molecule type" value="Genomic_DNA"/>
</dbReference>
<gene>
    <name evidence="5" type="ORF">OM074_15525</name>
</gene>
<dbReference type="Gene3D" id="3.40.50.1820">
    <property type="entry name" value="alpha/beta hydrolase"/>
    <property type="match status" value="1"/>
</dbReference>
<dbReference type="GO" id="GO:0052689">
    <property type="term" value="F:carboxylic ester hydrolase activity"/>
    <property type="evidence" value="ECO:0007669"/>
    <property type="project" value="TreeGrafter"/>
</dbReference>
<proteinExistence type="inferred from homology"/>
<evidence type="ECO:0000256" key="3">
    <source>
        <dbReference type="RuleBase" id="RU361235"/>
    </source>
</evidence>
<dbReference type="InterPro" id="IPR019826">
    <property type="entry name" value="Carboxylesterase_B_AS"/>
</dbReference>
<evidence type="ECO:0000259" key="4">
    <source>
        <dbReference type="Pfam" id="PF00135"/>
    </source>
</evidence>
<evidence type="ECO:0000313" key="6">
    <source>
        <dbReference type="Proteomes" id="UP001207408"/>
    </source>
</evidence>
<organism evidence="5 6">
    <name type="scientific">Plebeiibacterium marinum</name>
    <dbReference type="NCBI Taxonomy" id="2992111"/>
    <lineage>
        <taxon>Bacteria</taxon>
        <taxon>Pseudomonadati</taxon>
        <taxon>Bacteroidota</taxon>
        <taxon>Bacteroidia</taxon>
        <taxon>Marinilabiliales</taxon>
        <taxon>Marinilabiliaceae</taxon>
        <taxon>Plebeiibacterium</taxon>
    </lineage>
</organism>
<dbReference type="InterPro" id="IPR029058">
    <property type="entry name" value="AB_hydrolase_fold"/>
</dbReference>
<comment type="caution">
    <text evidence="5">The sequence shown here is derived from an EMBL/GenBank/DDBJ whole genome shotgun (WGS) entry which is preliminary data.</text>
</comment>
<dbReference type="InterPro" id="IPR050654">
    <property type="entry name" value="AChE-related_enzymes"/>
</dbReference>